<dbReference type="Gene3D" id="1.10.10.10">
    <property type="entry name" value="Winged helix-like DNA-binding domain superfamily/Winged helix DNA-binding domain"/>
    <property type="match status" value="1"/>
</dbReference>
<gene>
    <name evidence="6" type="ORF">ACFOPI_22430</name>
</gene>
<evidence type="ECO:0000256" key="2">
    <source>
        <dbReference type="ARBA" id="ARBA00023125"/>
    </source>
</evidence>
<dbReference type="SMART" id="SM00100">
    <property type="entry name" value="cNMP"/>
    <property type="match status" value="1"/>
</dbReference>
<keyword evidence="1" id="KW-0805">Transcription regulation</keyword>
<evidence type="ECO:0000259" key="4">
    <source>
        <dbReference type="PROSITE" id="PS50042"/>
    </source>
</evidence>
<evidence type="ECO:0000256" key="1">
    <source>
        <dbReference type="ARBA" id="ARBA00023015"/>
    </source>
</evidence>
<organism evidence="6 7">
    <name type="scientific">Hydrogenophaga luteola</name>
    <dbReference type="NCBI Taxonomy" id="1591122"/>
    <lineage>
        <taxon>Bacteria</taxon>
        <taxon>Pseudomonadati</taxon>
        <taxon>Pseudomonadota</taxon>
        <taxon>Betaproteobacteria</taxon>
        <taxon>Burkholderiales</taxon>
        <taxon>Comamonadaceae</taxon>
        <taxon>Hydrogenophaga</taxon>
    </lineage>
</organism>
<dbReference type="PROSITE" id="PS51063">
    <property type="entry name" value="HTH_CRP_2"/>
    <property type="match status" value="1"/>
</dbReference>
<dbReference type="RefSeq" id="WP_382179123.1">
    <property type="nucleotide sequence ID" value="NZ_JBHRXX010000010.1"/>
</dbReference>
<keyword evidence="7" id="KW-1185">Reference proteome</keyword>
<dbReference type="InterPro" id="IPR014710">
    <property type="entry name" value="RmlC-like_jellyroll"/>
</dbReference>
<dbReference type="InterPro" id="IPR036390">
    <property type="entry name" value="WH_DNA-bd_sf"/>
</dbReference>
<dbReference type="SMART" id="SM00419">
    <property type="entry name" value="HTH_CRP"/>
    <property type="match status" value="1"/>
</dbReference>
<evidence type="ECO:0000256" key="3">
    <source>
        <dbReference type="ARBA" id="ARBA00023163"/>
    </source>
</evidence>
<dbReference type="Pfam" id="PF00027">
    <property type="entry name" value="cNMP_binding"/>
    <property type="match status" value="1"/>
</dbReference>
<dbReference type="InterPro" id="IPR000595">
    <property type="entry name" value="cNMP-bd_dom"/>
</dbReference>
<dbReference type="InterPro" id="IPR036388">
    <property type="entry name" value="WH-like_DNA-bd_sf"/>
</dbReference>
<name>A0ABV7WA59_9BURK</name>
<dbReference type="PANTHER" id="PTHR24567:SF74">
    <property type="entry name" value="HTH-TYPE TRANSCRIPTIONAL REGULATOR ARCR"/>
    <property type="match status" value="1"/>
</dbReference>
<dbReference type="PROSITE" id="PS50042">
    <property type="entry name" value="CNMP_BINDING_3"/>
    <property type="match status" value="1"/>
</dbReference>
<reference evidence="7" key="1">
    <citation type="journal article" date="2019" name="Int. J. Syst. Evol. Microbiol.">
        <title>The Global Catalogue of Microorganisms (GCM) 10K type strain sequencing project: providing services to taxonomists for standard genome sequencing and annotation.</title>
        <authorList>
            <consortium name="The Broad Institute Genomics Platform"/>
            <consortium name="The Broad Institute Genome Sequencing Center for Infectious Disease"/>
            <person name="Wu L."/>
            <person name="Ma J."/>
        </authorList>
    </citation>
    <scope>NUCLEOTIDE SEQUENCE [LARGE SCALE GENOMIC DNA]</scope>
    <source>
        <strain evidence="7">KCTC 42501</strain>
    </source>
</reference>
<protein>
    <submittedName>
        <fullName evidence="6">Crp/Fnr family transcriptional regulator</fullName>
    </submittedName>
</protein>
<keyword evidence="3" id="KW-0804">Transcription</keyword>
<dbReference type="SUPFAM" id="SSF46785">
    <property type="entry name" value="Winged helix' DNA-binding domain"/>
    <property type="match status" value="1"/>
</dbReference>
<dbReference type="InterPro" id="IPR012318">
    <property type="entry name" value="HTH_CRP"/>
</dbReference>
<dbReference type="Pfam" id="PF13545">
    <property type="entry name" value="HTH_Crp_2"/>
    <property type="match status" value="1"/>
</dbReference>
<dbReference type="EMBL" id="JBHRXX010000010">
    <property type="protein sequence ID" value="MFC3686365.1"/>
    <property type="molecule type" value="Genomic_DNA"/>
</dbReference>
<dbReference type="InterPro" id="IPR018490">
    <property type="entry name" value="cNMP-bd_dom_sf"/>
</dbReference>
<dbReference type="SUPFAM" id="SSF51206">
    <property type="entry name" value="cAMP-binding domain-like"/>
    <property type="match status" value="1"/>
</dbReference>
<evidence type="ECO:0000313" key="7">
    <source>
        <dbReference type="Proteomes" id="UP001595729"/>
    </source>
</evidence>
<dbReference type="PANTHER" id="PTHR24567">
    <property type="entry name" value="CRP FAMILY TRANSCRIPTIONAL REGULATORY PROTEIN"/>
    <property type="match status" value="1"/>
</dbReference>
<feature type="domain" description="Cyclic nucleotide-binding" evidence="4">
    <location>
        <begin position="15"/>
        <end position="118"/>
    </location>
</feature>
<sequence>MKTVTLRRALCADRWFQACPEELQTALIRLGRPQRLAHGEPLFRVGDPDHGLFCVLHGAVLASNINPEGKVSVLSQVEPVQWFGEITTLDRGPRQFSVHANGDAEVHCVDGPGLEEWLNAHPLHWRHIGILASAKLRVAMDVLQEAAFLSLEQRILKRLERIASGYGSRVSPQRHVKVPQEVIAQMMGISRQSANKALKSLEESGLIARNYGMVELLTRP</sequence>
<proteinExistence type="predicted"/>
<comment type="caution">
    <text evidence="6">The sequence shown here is derived from an EMBL/GenBank/DDBJ whole genome shotgun (WGS) entry which is preliminary data.</text>
</comment>
<accession>A0ABV7WA59</accession>
<keyword evidence="2" id="KW-0238">DNA-binding</keyword>
<evidence type="ECO:0000259" key="5">
    <source>
        <dbReference type="PROSITE" id="PS51063"/>
    </source>
</evidence>
<dbReference type="Proteomes" id="UP001595729">
    <property type="component" value="Unassembled WGS sequence"/>
</dbReference>
<evidence type="ECO:0000313" key="6">
    <source>
        <dbReference type="EMBL" id="MFC3686365.1"/>
    </source>
</evidence>
<dbReference type="InterPro" id="IPR050397">
    <property type="entry name" value="Env_Response_Regulators"/>
</dbReference>
<dbReference type="Gene3D" id="2.60.120.10">
    <property type="entry name" value="Jelly Rolls"/>
    <property type="match status" value="1"/>
</dbReference>
<dbReference type="CDD" id="cd00038">
    <property type="entry name" value="CAP_ED"/>
    <property type="match status" value="1"/>
</dbReference>
<feature type="domain" description="HTH crp-type" evidence="5">
    <location>
        <begin position="149"/>
        <end position="220"/>
    </location>
</feature>